<reference evidence="1" key="1">
    <citation type="submission" date="2020-12" db="EMBL/GenBank/DDBJ databases">
        <title>Comparative genomics of Clostridium perfringens reveals patterns of host-associated phylogenetic clades and virulence factors.</title>
        <authorList>
            <person name="Smith A.H."/>
            <person name="Geier R."/>
        </authorList>
    </citation>
    <scope>NUCLEOTIDE SEQUENCE</scope>
    <source>
        <strain evidence="1">CHD30677R</strain>
    </source>
</reference>
<organism evidence="1 2">
    <name type="scientific">Clostridium perfringens</name>
    <dbReference type="NCBI Taxonomy" id="1502"/>
    <lineage>
        <taxon>Bacteria</taxon>
        <taxon>Bacillati</taxon>
        <taxon>Bacillota</taxon>
        <taxon>Clostridia</taxon>
        <taxon>Eubacteriales</taxon>
        <taxon>Clostridiaceae</taxon>
        <taxon>Clostridium</taxon>
    </lineage>
</organism>
<evidence type="ECO:0000313" key="2">
    <source>
        <dbReference type="Proteomes" id="UP000668068"/>
    </source>
</evidence>
<dbReference type="RefSeq" id="WP_208340899.1">
    <property type="nucleotide sequence ID" value="NZ_JAENQO010000007.1"/>
</dbReference>
<protein>
    <submittedName>
        <fullName evidence="1">Uncharacterized protein</fullName>
    </submittedName>
</protein>
<name>A0AAW4IXU1_CLOPF</name>
<gene>
    <name evidence="1" type="ORF">JJB47_11705</name>
</gene>
<evidence type="ECO:0000313" key="1">
    <source>
        <dbReference type="EMBL" id="MBO3359436.1"/>
    </source>
</evidence>
<dbReference type="AlphaFoldDB" id="A0AAW4IXU1"/>
<dbReference type="Proteomes" id="UP000668068">
    <property type="component" value="Unassembled WGS sequence"/>
</dbReference>
<proteinExistence type="predicted"/>
<dbReference type="EMBL" id="JAENQP010000007">
    <property type="protein sequence ID" value="MBO3359436.1"/>
    <property type="molecule type" value="Genomic_DNA"/>
</dbReference>
<sequence>MEKYELLKKYKKNGVLDSVEVYLPYGYSLRPTKNTILFYNEELDIIMFTNVYVNNRGNFTSFFDKSYQIESKEILRIDI</sequence>
<accession>A0AAW4IXU1</accession>
<comment type="caution">
    <text evidence="1">The sequence shown here is derived from an EMBL/GenBank/DDBJ whole genome shotgun (WGS) entry which is preliminary data.</text>
</comment>